<dbReference type="Pfam" id="PF14365">
    <property type="entry name" value="Neprosin_AP"/>
    <property type="match status" value="1"/>
</dbReference>
<feature type="domain" description="Neprosin PEP catalytic" evidence="2">
    <location>
        <begin position="136"/>
        <end position="390"/>
    </location>
</feature>
<evidence type="ECO:0000313" key="3">
    <source>
        <dbReference type="EMBL" id="THG15583.1"/>
    </source>
</evidence>
<protein>
    <recommendedName>
        <fullName evidence="2">Neprosin PEP catalytic domain-containing protein</fullName>
    </recommendedName>
</protein>
<dbReference type="PANTHER" id="PTHR31589:SF111">
    <property type="entry name" value="NEPROSIN DOMAIN-CONTAINING PROTEIN"/>
    <property type="match status" value="1"/>
</dbReference>
<evidence type="ECO:0000259" key="2">
    <source>
        <dbReference type="PROSITE" id="PS52045"/>
    </source>
</evidence>
<dbReference type="InterPro" id="IPR025521">
    <property type="entry name" value="Neprosin_propep"/>
</dbReference>
<keyword evidence="4" id="KW-1185">Reference proteome</keyword>
<gene>
    <name evidence="3" type="ORF">TEA_009131</name>
</gene>
<dbReference type="Gene3D" id="3.90.1320.10">
    <property type="entry name" value="Outer-capsid protein sigma 3, large lobe"/>
    <property type="match status" value="1"/>
</dbReference>
<feature type="compositionally biased region" description="Polar residues" evidence="1">
    <location>
        <begin position="79"/>
        <end position="89"/>
    </location>
</feature>
<dbReference type="PROSITE" id="PS52045">
    <property type="entry name" value="NEPROSIN_PEP_CD"/>
    <property type="match status" value="1"/>
</dbReference>
<dbReference type="Pfam" id="PF03080">
    <property type="entry name" value="Neprosin"/>
    <property type="match status" value="1"/>
</dbReference>
<dbReference type="STRING" id="542762.A0A4S4EGK0"/>
<dbReference type="Proteomes" id="UP000306102">
    <property type="component" value="Unassembled WGS sequence"/>
</dbReference>
<comment type="caution">
    <text evidence="3">The sequence shown here is derived from an EMBL/GenBank/DDBJ whole genome shotgun (WGS) entry which is preliminary data.</text>
</comment>
<evidence type="ECO:0000313" key="4">
    <source>
        <dbReference type="Proteomes" id="UP000306102"/>
    </source>
</evidence>
<sequence length="390" mass="43626">MPSDRDRDAFRLRDHEAVDLAPIDTRNSLKILVLLQSDDGDIIDCIDIYKQPAFNHPALRNHTIQMTPNYSPTMEGRRPSSTKGEGGSSVSLTSQLWQRSGSCPKGTVPIRRIRVGKNLMKEYGRKPSLFSQQFKPLDKQNHSLAVLVTNGLRYSGVEGDIEVHNPFVESDDDYSTSRVALKNGDEAIQFGWAVNPSVYRDKQTRLFVYWTADSSKTTGCFDLTCAAFVQTSNKVALGATIFPVSVPGGKPYKITPRIFKDSETNNWWVQLGLIHIGYWPSDLFNNLLHHAETIEWGGEVYSFKTGTHQPHTTTAMGSGYLPYDASNMSGCVKQMSVAEINSQKEVYFKRPDFAYTYVDEYGCYGVFYIGGYAEEPEFYYGGSGKSASCP</sequence>
<dbReference type="EMBL" id="SDRB02004624">
    <property type="protein sequence ID" value="THG15583.1"/>
    <property type="molecule type" value="Genomic_DNA"/>
</dbReference>
<dbReference type="InterPro" id="IPR004314">
    <property type="entry name" value="Neprosin"/>
</dbReference>
<organism evidence="3 4">
    <name type="scientific">Camellia sinensis var. sinensis</name>
    <name type="common">China tea</name>
    <dbReference type="NCBI Taxonomy" id="542762"/>
    <lineage>
        <taxon>Eukaryota</taxon>
        <taxon>Viridiplantae</taxon>
        <taxon>Streptophyta</taxon>
        <taxon>Embryophyta</taxon>
        <taxon>Tracheophyta</taxon>
        <taxon>Spermatophyta</taxon>
        <taxon>Magnoliopsida</taxon>
        <taxon>eudicotyledons</taxon>
        <taxon>Gunneridae</taxon>
        <taxon>Pentapetalae</taxon>
        <taxon>asterids</taxon>
        <taxon>Ericales</taxon>
        <taxon>Theaceae</taxon>
        <taxon>Camellia</taxon>
    </lineage>
</organism>
<dbReference type="InterPro" id="IPR053168">
    <property type="entry name" value="Glutamic_endopeptidase"/>
</dbReference>
<accession>A0A4S4EGK0</accession>
<evidence type="ECO:0000256" key="1">
    <source>
        <dbReference type="SAM" id="MobiDB-lite"/>
    </source>
</evidence>
<reference evidence="3 4" key="1">
    <citation type="journal article" date="2018" name="Proc. Natl. Acad. Sci. U.S.A.">
        <title>Draft genome sequence of Camellia sinensis var. sinensis provides insights into the evolution of the tea genome and tea quality.</title>
        <authorList>
            <person name="Wei C."/>
            <person name="Yang H."/>
            <person name="Wang S."/>
            <person name="Zhao J."/>
            <person name="Liu C."/>
            <person name="Gao L."/>
            <person name="Xia E."/>
            <person name="Lu Y."/>
            <person name="Tai Y."/>
            <person name="She G."/>
            <person name="Sun J."/>
            <person name="Cao H."/>
            <person name="Tong W."/>
            <person name="Gao Q."/>
            <person name="Li Y."/>
            <person name="Deng W."/>
            <person name="Jiang X."/>
            <person name="Wang W."/>
            <person name="Chen Q."/>
            <person name="Zhang S."/>
            <person name="Li H."/>
            <person name="Wu J."/>
            <person name="Wang P."/>
            <person name="Li P."/>
            <person name="Shi C."/>
            <person name="Zheng F."/>
            <person name="Jian J."/>
            <person name="Huang B."/>
            <person name="Shan D."/>
            <person name="Shi M."/>
            <person name="Fang C."/>
            <person name="Yue Y."/>
            <person name="Li F."/>
            <person name="Li D."/>
            <person name="Wei S."/>
            <person name="Han B."/>
            <person name="Jiang C."/>
            <person name="Yin Y."/>
            <person name="Xia T."/>
            <person name="Zhang Z."/>
            <person name="Bennetzen J.L."/>
            <person name="Zhao S."/>
            <person name="Wan X."/>
        </authorList>
    </citation>
    <scope>NUCLEOTIDE SEQUENCE [LARGE SCALE GENOMIC DNA]</scope>
    <source>
        <strain evidence="4">cv. Shuchazao</strain>
        <tissue evidence="3">Leaf</tissue>
    </source>
</reference>
<proteinExistence type="predicted"/>
<dbReference type="AlphaFoldDB" id="A0A4S4EGK0"/>
<feature type="region of interest" description="Disordered" evidence="1">
    <location>
        <begin position="64"/>
        <end position="89"/>
    </location>
</feature>
<dbReference type="PANTHER" id="PTHR31589">
    <property type="entry name" value="PROTEIN, PUTATIVE (DUF239)-RELATED-RELATED"/>
    <property type="match status" value="1"/>
</dbReference>
<name>A0A4S4EGK0_CAMSN</name>